<dbReference type="Pfam" id="PF03466">
    <property type="entry name" value="LysR_substrate"/>
    <property type="match status" value="1"/>
</dbReference>
<evidence type="ECO:0000313" key="7">
    <source>
        <dbReference type="Proteomes" id="UP000005384"/>
    </source>
</evidence>
<dbReference type="AlphaFoldDB" id="G5IIF4"/>
<dbReference type="InterPro" id="IPR000847">
    <property type="entry name" value="LysR_HTH_N"/>
</dbReference>
<dbReference type="SUPFAM" id="SSF46785">
    <property type="entry name" value="Winged helix' DNA-binding domain"/>
    <property type="match status" value="1"/>
</dbReference>
<dbReference type="SUPFAM" id="SSF53850">
    <property type="entry name" value="Periplasmic binding protein-like II"/>
    <property type="match status" value="1"/>
</dbReference>
<evidence type="ECO:0000259" key="5">
    <source>
        <dbReference type="PROSITE" id="PS50931"/>
    </source>
</evidence>
<dbReference type="Gene3D" id="3.40.190.290">
    <property type="match status" value="1"/>
</dbReference>
<name>G5IIF4_9FIRM</name>
<dbReference type="InterPro" id="IPR036388">
    <property type="entry name" value="WH-like_DNA-bd_sf"/>
</dbReference>
<evidence type="ECO:0000256" key="4">
    <source>
        <dbReference type="ARBA" id="ARBA00023163"/>
    </source>
</evidence>
<keyword evidence="3" id="KW-0238">DNA-binding</keyword>
<dbReference type="Pfam" id="PF00126">
    <property type="entry name" value="HTH_1"/>
    <property type="match status" value="1"/>
</dbReference>
<dbReference type="InterPro" id="IPR005119">
    <property type="entry name" value="LysR_subst-bd"/>
</dbReference>
<dbReference type="Gene3D" id="1.10.10.10">
    <property type="entry name" value="Winged helix-like DNA-binding domain superfamily/Winged helix DNA-binding domain"/>
    <property type="match status" value="1"/>
</dbReference>
<dbReference type="OrthoDB" id="9785745at2"/>
<dbReference type="Proteomes" id="UP000005384">
    <property type="component" value="Unassembled WGS sequence"/>
</dbReference>
<evidence type="ECO:0000313" key="6">
    <source>
        <dbReference type="EMBL" id="EHI58736.1"/>
    </source>
</evidence>
<dbReference type="PRINTS" id="PR00039">
    <property type="entry name" value="HTHLYSR"/>
</dbReference>
<dbReference type="PATRIC" id="fig|742737.3.peg.3260"/>
<dbReference type="PANTHER" id="PTHR30126">
    <property type="entry name" value="HTH-TYPE TRANSCRIPTIONAL REGULATOR"/>
    <property type="match status" value="1"/>
</dbReference>
<dbReference type="HOGENOM" id="CLU_039613_6_1_9"/>
<dbReference type="PROSITE" id="PS50931">
    <property type="entry name" value="HTH_LYSR"/>
    <property type="match status" value="1"/>
</dbReference>
<reference evidence="6 7" key="1">
    <citation type="submission" date="2011-08" db="EMBL/GenBank/DDBJ databases">
        <title>The Genome Sequence of Clostridium hathewayi WAL-18680.</title>
        <authorList>
            <consortium name="The Broad Institute Genome Sequencing Platform"/>
            <person name="Earl A."/>
            <person name="Ward D."/>
            <person name="Feldgarden M."/>
            <person name="Gevers D."/>
            <person name="Finegold S.M."/>
            <person name="Summanen P.H."/>
            <person name="Molitoris D.R."/>
            <person name="Song M."/>
            <person name="Daigneault M."/>
            <person name="Allen-Vercoe E."/>
            <person name="Young S.K."/>
            <person name="Zeng Q."/>
            <person name="Gargeya S."/>
            <person name="Fitzgerald M."/>
            <person name="Haas B."/>
            <person name="Abouelleil A."/>
            <person name="Alvarado L."/>
            <person name="Arachchi H.M."/>
            <person name="Berlin A."/>
            <person name="Brown A."/>
            <person name="Chapman S.B."/>
            <person name="Chen Z."/>
            <person name="Dunbar C."/>
            <person name="Freedman E."/>
            <person name="Gearin G."/>
            <person name="Gellesch M."/>
            <person name="Goldberg J."/>
            <person name="Griggs A."/>
            <person name="Gujja S."/>
            <person name="Heiman D."/>
            <person name="Howarth C."/>
            <person name="Larson L."/>
            <person name="Lui A."/>
            <person name="MacDonald P.J.P."/>
            <person name="Montmayeur A."/>
            <person name="Murphy C."/>
            <person name="Neiman D."/>
            <person name="Pearson M."/>
            <person name="Priest M."/>
            <person name="Roberts A."/>
            <person name="Saif S."/>
            <person name="Shea T."/>
            <person name="Shenoy N."/>
            <person name="Sisk P."/>
            <person name="Stolte C."/>
            <person name="Sykes S."/>
            <person name="Wortman J."/>
            <person name="Nusbaum C."/>
            <person name="Birren B."/>
        </authorList>
    </citation>
    <scope>NUCLEOTIDE SEQUENCE [LARGE SCALE GENOMIC DNA]</scope>
    <source>
        <strain evidence="6 7">WAL-18680</strain>
    </source>
</reference>
<dbReference type="PANTHER" id="PTHR30126:SF40">
    <property type="entry name" value="HTH-TYPE TRANSCRIPTIONAL REGULATOR GLTR"/>
    <property type="match status" value="1"/>
</dbReference>
<organism evidence="6 7">
    <name type="scientific">Hungatella hathewayi WAL-18680</name>
    <dbReference type="NCBI Taxonomy" id="742737"/>
    <lineage>
        <taxon>Bacteria</taxon>
        <taxon>Bacillati</taxon>
        <taxon>Bacillota</taxon>
        <taxon>Clostridia</taxon>
        <taxon>Lachnospirales</taxon>
        <taxon>Lachnospiraceae</taxon>
        <taxon>Hungatella</taxon>
    </lineage>
</organism>
<gene>
    <name evidence="6" type="ORF">HMPREF9473_03282</name>
</gene>
<protein>
    <recommendedName>
        <fullName evidence="5">HTH lysR-type domain-containing protein</fullName>
    </recommendedName>
</protein>
<accession>G5IIF4</accession>
<sequence>MNLKQLEAFVCVAETGSFSKAGKKLYLTQPTVSAHIQSLETELGSRLFIRTTKDVVLSGDGERLYGFAKQMLQLEHQILKEFKDRDTRRGNTIVAGASTVPGQYILLQILSLFANTYQDYRLDITECDSLEVVERVAQGEFEVGFTGTKLSGDNCVFEPFYVDNLAVITPAESRYESYLETGFPLEQLYHERLIVREEGSGTRKETEEYLKSAGIHPERLNIVATMSNQETIKKSVSTGMGIAIMSEVSVEDYVRQNRIFRLPIREGELSRKLYMVWNKTSKPGPAAKIFIQFVRDWYEHL</sequence>
<dbReference type="NCBIfam" id="NF040786">
    <property type="entry name" value="LysR_Sec_metab"/>
    <property type="match status" value="1"/>
</dbReference>
<proteinExistence type="inferred from homology"/>
<dbReference type="FunFam" id="1.10.10.10:FF:000001">
    <property type="entry name" value="LysR family transcriptional regulator"/>
    <property type="match status" value="1"/>
</dbReference>
<comment type="caution">
    <text evidence="6">The sequence shown here is derived from an EMBL/GenBank/DDBJ whole genome shotgun (WGS) entry which is preliminary data.</text>
</comment>
<keyword evidence="2" id="KW-0805">Transcription regulation</keyword>
<keyword evidence="4" id="KW-0804">Transcription</keyword>
<dbReference type="InterPro" id="IPR047788">
    <property type="entry name" value="LysR-like_Sec_metab"/>
</dbReference>
<evidence type="ECO:0000256" key="1">
    <source>
        <dbReference type="ARBA" id="ARBA00009437"/>
    </source>
</evidence>
<keyword evidence="7" id="KW-1185">Reference proteome</keyword>
<evidence type="ECO:0000256" key="2">
    <source>
        <dbReference type="ARBA" id="ARBA00023015"/>
    </source>
</evidence>
<dbReference type="GO" id="GO:0000976">
    <property type="term" value="F:transcription cis-regulatory region binding"/>
    <property type="evidence" value="ECO:0007669"/>
    <property type="project" value="TreeGrafter"/>
</dbReference>
<evidence type="ECO:0000256" key="3">
    <source>
        <dbReference type="ARBA" id="ARBA00023125"/>
    </source>
</evidence>
<dbReference type="GO" id="GO:0003700">
    <property type="term" value="F:DNA-binding transcription factor activity"/>
    <property type="evidence" value="ECO:0007669"/>
    <property type="project" value="InterPro"/>
</dbReference>
<feature type="domain" description="HTH lysR-type" evidence="5">
    <location>
        <begin position="1"/>
        <end position="58"/>
    </location>
</feature>
<comment type="similarity">
    <text evidence="1">Belongs to the LysR transcriptional regulatory family.</text>
</comment>
<dbReference type="RefSeq" id="WP_006781261.1">
    <property type="nucleotide sequence ID" value="NZ_CP040506.1"/>
</dbReference>
<dbReference type="InterPro" id="IPR036390">
    <property type="entry name" value="WH_DNA-bd_sf"/>
</dbReference>
<dbReference type="EMBL" id="ADLN01000091">
    <property type="protein sequence ID" value="EHI58736.1"/>
    <property type="molecule type" value="Genomic_DNA"/>
</dbReference>